<dbReference type="OrthoDB" id="5060899at2"/>
<accession>A0A101JAJ4</accession>
<evidence type="ECO:0000313" key="2">
    <source>
        <dbReference type="Proteomes" id="UP000053923"/>
    </source>
</evidence>
<name>A0A101JAJ4_9ACTN</name>
<dbReference type="InterPro" id="IPR027417">
    <property type="entry name" value="P-loop_NTPase"/>
</dbReference>
<dbReference type="RefSeq" id="WP_062712531.1">
    <property type="nucleotide sequence ID" value="NZ_LLZG01000388.1"/>
</dbReference>
<dbReference type="Gene3D" id="3.40.50.300">
    <property type="entry name" value="P-loop containing nucleotide triphosphate hydrolases"/>
    <property type="match status" value="1"/>
</dbReference>
<gene>
    <name evidence="1" type="ORF">ADL12_39795</name>
</gene>
<sequence length="209" mass="23944">MLLILTGSSCSGKSTLAFPVGERFDRLVVHEMDESGVPQNPSRYWRNHITEEWIQRTLEYQADGVDLLLTGQTPLGEILAAPSAPLLDGIAMCLVDVADAERRRRLDVRDPGRWSEAAIDAYINWAAWHRGHAQDPEHRPEVIMDKGAPTMAWHRWTSWTANDPRWQTHILDTTDRDRQDCLAELEQWIIRGRADFRAGRHPLSLDWMG</sequence>
<dbReference type="AlphaFoldDB" id="A0A101JAJ4"/>
<dbReference type="SUPFAM" id="SSF52540">
    <property type="entry name" value="P-loop containing nucleoside triphosphate hydrolases"/>
    <property type="match status" value="1"/>
</dbReference>
<organism evidence="1 2">
    <name type="scientific">Streptomyces regalis</name>
    <dbReference type="NCBI Taxonomy" id="68262"/>
    <lineage>
        <taxon>Bacteria</taxon>
        <taxon>Bacillati</taxon>
        <taxon>Actinomycetota</taxon>
        <taxon>Actinomycetes</taxon>
        <taxon>Kitasatosporales</taxon>
        <taxon>Streptomycetaceae</taxon>
        <taxon>Streptomyces</taxon>
    </lineage>
</organism>
<keyword evidence="2" id="KW-1185">Reference proteome</keyword>
<dbReference type="EMBL" id="LLZG01000388">
    <property type="protein sequence ID" value="KUL23224.1"/>
    <property type="molecule type" value="Genomic_DNA"/>
</dbReference>
<protein>
    <submittedName>
        <fullName evidence="1">Uncharacterized protein</fullName>
    </submittedName>
</protein>
<reference evidence="2" key="1">
    <citation type="submission" date="2015-10" db="EMBL/GenBank/DDBJ databases">
        <authorList>
            <person name="Ju K.-S."/>
            <person name="Doroghazi J.R."/>
            <person name="Metcalf W.W."/>
        </authorList>
    </citation>
    <scope>NUCLEOTIDE SEQUENCE [LARGE SCALE GENOMIC DNA]</scope>
    <source>
        <strain evidence="2">NRRL 3151</strain>
    </source>
</reference>
<comment type="caution">
    <text evidence="1">The sequence shown here is derived from an EMBL/GenBank/DDBJ whole genome shotgun (WGS) entry which is preliminary data.</text>
</comment>
<proteinExistence type="predicted"/>
<dbReference type="Proteomes" id="UP000053923">
    <property type="component" value="Unassembled WGS sequence"/>
</dbReference>
<evidence type="ECO:0000313" key="1">
    <source>
        <dbReference type="EMBL" id="KUL23224.1"/>
    </source>
</evidence>